<feature type="chain" id="PRO_5037515876" evidence="3">
    <location>
        <begin position="22"/>
        <end position="1520"/>
    </location>
</feature>
<feature type="compositionally biased region" description="Basic residues" evidence="1">
    <location>
        <begin position="1510"/>
        <end position="1520"/>
    </location>
</feature>
<feature type="compositionally biased region" description="Polar residues" evidence="1">
    <location>
        <begin position="1374"/>
        <end position="1383"/>
    </location>
</feature>
<keyword evidence="5" id="KW-1185">Reference proteome</keyword>
<feature type="signal peptide" evidence="3">
    <location>
        <begin position="1"/>
        <end position="21"/>
    </location>
</feature>
<feature type="compositionally biased region" description="Low complexity" evidence="1">
    <location>
        <begin position="1361"/>
        <end position="1372"/>
    </location>
</feature>
<evidence type="ECO:0000256" key="3">
    <source>
        <dbReference type="SAM" id="SignalP"/>
    </source>
</evidence>
<feature type="region of interest" description="Disordered" evidence="1">
    <location>
        <begin position="1296"/>
        <end position="1427"/>
    </location>
</feature>
<feature type="compositionally biased region" description="Low complexity" evidence="1">
    <location>
        <begin position="1303"/>
        <end position="1312"/>
    </location>
</feature>
<protein>
    <submittedName>
        <fullName evidence="6">Uncharacterized protein LOC108664891</fullName>
    </submittedName>
</protein>
<dbReference type="Proteomes" id="UP000694843">
    <property type="component" value="Unplaced"/>
</dbReference>
<feature type="transmembrane region" description="Helical" evidence="2">
    <location>
        <begin position="1189"/>
        <end position="1213"/>
    </location>
</feature>
<feature type="compositionally biased region" description="Polar residues" evidence="1">
    <location>
        <begin position="531"/>
        <end position="552"/>
    </location>
</feature>
<evidence type="ECO:0000256" key="2">
    <source>
        <dbReference type="SAM" id="Phobius"/>
    </source>
</evidence>
<feature type="region of interest" description="Disordered" evidence="1">
    <location>
        <begin position="446"/>
        <end position="478"/>
    </location>
</feature>
<evidence type="ECO:0000313" key="5">
    <source>
        <dbReference type="Proteomes" id="UP000694843"/>
    </source>
</evidence>
<accession>A0A979FI56</accession>
<feature type="domain" description="Calcium-activated chloride channel N-terminal" evidence="4">
    <location>
        <begin position="222"/>
        <end position="270"/>
    </location>
</feature>
<dbReference type="KEGG" id="hazt:108664891"/>
<feature type="compositionally biased region" description="Polar residues" evidence="1">
    <location>
        <begin position="1392"/>
        <end position="1408"/>
    </location>
</feature>
<sequence length="1520" mass="164473">MRNWLLILVVLVECVLMMVGGSRVWLDDHGRYQNIVVGVHPALADFNCTHLFTNLQVVATRFSAGLQQATSGSVSVGRLQVVIPPAMAQNCHLNHLPLATWQSGVQRTCPPPPGPAPGERWAPFASRAVGVRQVGGCARPGDVVTVDATSLVTKTGDVRPLGTSHVLPLDVGETRQDEDLLQVVGEWARYRWGVYEERGYHVPPSCRGGSCPLPPVSSVLQRIASDQVVKFCDSDTHDPEDDTLHNLACDGRSVWEVIRQHADHRPSHHMEPSAQNFIRPFSGQDITENNEFYVSSDINSRNSSPLGRHIVQAAPSESEHVAREKGEHVAKERQEHVAKEREEHVALENGKRVALEGEERVAFDRKEQAAFKKGENVALEKKEQVVFEEIKMAHEEEKHVVHEQSKPYTSESILAPGVGGQEDVHALSVQKEGRIMSKFDIANQSARSLDGPVDPPPIPEDRPPVPAPRRSRAIATEDQIVEVDYPELRIASSANWTESSNELNRTVQLNAPLLSADESPHNRSTDAAVEQRTNTTSSDGQNLLQIADSSLSRMRDPSIPPSDSTRPTAEGFSGVPLELLVAPPPVLVVALDLSQAAIDEVGVETLRGGLMRWMWGLGGGMRLSILASYNNESNPLTLSPLPPSPASPGQLQGRLALLPTHQEAATGVYGGRYCLACVLQEAMQVVVQGGESVDEAVVVVAACRPKVGEEEKKLVQTAGFTLHTIAICTAAVPEFDQLAGPRASWVLPPSAGPHEGEGRFAQSLQEATTYSAASPYQSRLVQVHTHAIVLERSELRASGAYALASGRLLLAGPSAERLVVLSSTSPAKVVEVRDAEGRRLEITRDTGRRFWLETTSTGEMTYTFKYLTTSLSFPLRTTEDVYERRTSEPGLVVTLWTSNERQDVLTPSSEPVIVFADVSMNGWPVVGALVTLVVTHLPSGVAANFSLLDSGNTEPDMRAGDGVYTRYLTWRVGEGRYSLVATARPGPSTTVVTSTPDGGVRHTPTGPFTGTSPARSLYVARVSFDDVAQPSRVTDLVAHLVGGEPHAFVNLSWSAPGGDLDQGTASVYELKMYTERDALREGRFHESGIAVFCVEEGGGRSPPPPPAIYGTRQHCLAAVPFADLKWHFALRGRDAANNTGRVSNIASIVVPRPAATTTTTTSATAVPTLASLEEPLSNVSAVGGGWRPYVVAAAAVAGLLMVVAATVACVCCCRKAKMQKEKDPDRPVYKIYVNNAYIQEDDGEIKVVQEWVNSLDKYGNPEPGDGLPEGAELKNKASFKYTSPVRFGVLTNGSIMRDATTGSNSSGSSRPSDVQTHDDYKYRDLSETTSDSTTDGLPPSSASSAATDVIPAGDVSPTPPHDAAYPSSADPSSFRDTNISSLPLPSPCKAVKSTSLRAPSPEAPQNYTSEDEGGFRPRGSPPPFRRQLGPQFCSFRYLPPPPQYRNGELGACIPQQQFPSQTFPQQQQLFSPQQQQFSLQQQQYSPQQPSPPARGMSRVNGSLSHGTVRSVKKRRHISFV</sequence>
<dbReference type="OrthoDB" id="687730at2759"/>
<evidence type="ECO:0000259" key="4">
    <source>
        <dbReference type="Pfam" id="PF08434"/>
    </source>
</evidence>
<name>A0A979FI56_HYAAZ</name>
<feature type="compositionally biased region" description="Low complexity" evidence="1">
    <location>
        <begin position="1460"/>
        <end position="1487"/>
    </location>
</feature>
<proteinExistence type="predicted"/>
<feature type="region of interest" description="Disordered" evidence="1">
    <location>
        <begin position="985"/>
        <end position="1008"/>
    </location>
</feature>
<dbReference type="GeneID" id="108664891"/>
<evidence type="ECO:0000256" key="1">
    <source>
        <dbReference type="SAM" id="MobiDB-lite"/>
    </source>
</evidence>
<feature type="compositionally biased region" description="Low complexity" evidence="1">
    <location>
        <begin position="985"/>
        <end position="998"/>
    </location>
</feature>
<keyword evidence="2" id="KW-0812">Transmembrane</keyword>
<reference evidence="6" key="1">
    <citation type="submission" date="2025-08" db="UniProtKB">
        <authorList>
            <consortium name="RefSeq"/>
        </authorList>
    </citation>
    <scope>IDENTIFICATION</scope>
    <source>
        <tissue evidence="6">Whole organism</tissue>
    </source>
</reference>
<dbReference type="InterPro" id="IPR013642">
    <property type="entry name" value="CLCA_N"/>
</dbReference>
<keyword evidence="3" id="KW-0732">Signal</keyword>
<feature type="compositionally biased region" description="Basic and acidic residues" evidence="1">
    <location>
        <begin position="1315"/>
        <end position="1326"/>
    </location>
</feature>
<gene>
    <name evidence="6" type="primary">LOC108664891</name>
</gene>
<dbReference type="Pfam" id="PF08434">
    <property type="entry name" value="CLCA"/>
    <property type="match status" value="1"/>
</dbReference>
<feature type="region of interest" description="Disordered" evidence="1">
    <location>
        <begin position="1460"/>
        <end position="1520"/>
    </location>
</feature>
<feature type="region of interest" description="Disordered" evidence="1">
    <location>
        <begin position="515"/>
        <end position="570"/>
    </location>
</feature>
<evidence type="ECO:0000313" key="6">
    <source>
        <dbReference type="RefSeq" id="XP_047736266.1"/>
    </source>
</evidence>
<keyword evidence="2" id="KW-1133">Transmembrane helix</keyword>
<dbReference type="RefSeq" id="XP_047736266.1">
    <property type="nucleotide sequence ID" value="XM_047880310.1"/>
</dbReference>
<organism evidence="5 6">
    <name type="scientific">Hyalella azteca</name>
    <name type="common">Amphipod</name>
    <dbReference type="NCBI Taxonomy" id="294128"/>
    <lineage>
        <taxon>Eukaryota</taxon>
        <taxon>Metazoa</taxon>
        <taxon>Ecdysozoa</taxon>
        <taxon>Arthropoda</taxon>
        <taxon>Crustacea</taxon>
        <taxon>Multicrustacea</taxon>
        <taxon>Malacostraca</taxon>
        <taxon>Eumalacostraca</taxon>
        <taxon>Peracarida</taxon>
        <taxon>Amphipoda</taxon>
        <taxon>Senticaudata</taxon>
        <taxon>Talitrida</taxon>
        <taxon>Talitroidea</taxon>
        <taxon>Hyalellidae</taxon>
        <taxon>Hyalella</taxon>
    </lineage>
</organism>
<keyword evidence="2" id="KW-0472">Membrane</keyword>